<feature type="compositionally biased region" description="Low complexity" evidence="1">
    <location>
        <begin position="136"/>
        <end position="153"/>
    </location>
</feature>
<feature type="region of interest" description="Disordered" evidence="1">
    <location>
        <begin position="950"/>
        <end position="982"/>
    </location>
</feature>
<dbReference type="SUPFAM" id="SSF55073">
    <property type="entry name" value="Nucleotide cyclase"/>
    <property type="match status" value="1"/>
</dbReference>
<evidence type="ECO:0000256" key="1">
    <source>
        <dbReference type="SAM" id="MobiDB-lite"/>
    </source>
</evidence>
<accession>A0A0D2LCT9</accession>
<dbReference type="RefSeq" id="XP_013903573.1">
    <property type="nucleotide sequence ID" value="XM_014048119.1"/>
</dbReference>
<feature type="region of interest" description="Disordered" evidence="1">
    <location>
        <begin position="1"/>
        <end position="90"/>
    </location>
</feature>
<sequence length="1192" mass="118591">MEGGIEDHQHFASLEGTVMTENSSPGSSLTGRNGSAVRGGGGGGSGASSSVAQGLRSLITARSSAPSGRQSGGGGDADVNAGAGDGPPAWEQSMQLAQLTAAQVHANLSFTTHVSHESRTSSASLVDGLALDGMDGANPPTSPSSPAGATPGFAAAPANLAASGRAASAGDALPAGPPGDQPPRDAGGAGMSRGGSVRSASSLGTDAAGGALPPHLSVAPRSQTLAPGSSLGSRRTSRRGTSQSRFFNMLLGPAQGSAAAALDARLFFGLRVRMGVASGVLPAGAEIRNSSVFDLAKVVSDMGNGGQVLMDAHTFDQVKDRVQELGAVDHYGYNDRLLIRRDQGVKGLRSAACGAFGCCAKQADEDGAFGCCARRADEDGALGAAQGGQMGGTDLLIMDMGEFETPGINVTAALDADPAPTSATSPRTPKGDAAARTPKAADGKGGRGGDDLSKPSLSAPSFTGRAAAEAALRLLQPSQSSLTGRGGGRPGRGAAARPARQLLRVYSVLPAGLAQRAKAWGSQLNVKDGWRQTDRGFFDAPGAEFAEGLGTSLPAIGGLEPERDVPPVTMVFAAVEGAKSLLRWRRAAEAAAVAPLLRRVMAAALDAVPGGYLCREQEGELKYMLAFPSAAAALEWCLLVQEAAMYAPWPASVLETPEFAEVHAPGDGALLFRGPRLKMGVCEGVPRSILCDHVGRVDYHGASVNQAARYMDAAAHGGQVATEATLAEGVFRDWRAGDSSDARPYGPGDAGRPEHARDAAAVARLLRATPPLALGAGGASVANSSGSSAGPGPPTSAAGALGLGAGAGAPGLGLGARSSGGGGDADGDTDGRQVLGLVTRYASMTAMLSRPSVRWSEDEAGGRGARSAGGAGAGAAGGSGGGGGGADEDDVAARVAARTFSGTQLTRARPGPDGLVRPAPILKHSAIRGGVVGGGGPLVGGGARAPLGRLRSGSLYPEEQPWPVGSRPASQSSAAPPDLSSLRQPSLRAAPRQLSWTGAAAAGAGGGGGGGLEPHGLPPRPGPAQQKPAAQDPPPAPLRVVNLRCLHLGTFRFKGSDPVDIVWVTAAALAARAALLPREEPKGKGRRIEERVGVADAAITSLADILPGLREMYLEEAGAAAAGAGPGADAAAGGAGDGESAAAYASWLSRELGRRRRFGGTNGGPLVYQRPPGAPAGGGGPGGGGGLGAPGR</sequence>
<feature type="compositionally biased region" description="Low complexity" evidence="1">
    <location>
        <begin position="415"/>
        <end position="426"/>
    </location>
</feature>
<feature type="region of interest" description="Disordered" evidence="1">
    <location>
        <begin position="414"/>
        <end position="460"/>
    </location>
</feature>
<name>A0A0D2LCT9_9CHLO</name>
<feature type="compositionally biased region" description="Gly residues" evidence="1">
    <location>
        <begin position="1003"/>
        <end position="1013"/>
    </location>
</feature>
<feature type="compositionally biased region" description="Basic and acidic residues" evidence="1">
    <location>
        <begin position="1"/>
        <end position="10"/>
    </location>
</feature>
<dbReference type="OrthoDB" id="2021138at2759"/>
<dbReference type="GeneID" id="25736282"/>
<feature type="region of interest" description="Disordered" evidence="1">
    <location>
        <begin position="474"/>
        <end position="496"/>
    </location>
</feature>
<organism evidence="2 3">
    <name type="scientific">Monoraphidium neglectum</name>
    <dbReference type="NCBI Taxonomy" id="145388"/>
    <lineage>
        <taxon>Eukaryota</taxon>
        <taxon>Viridiplantae</taxon>
        <taxon>Chlorophyta</taxon>
        <taxon>core chlorophytes</taxon>
        <taxon>Chlorophyceae</taxon>
        <taxon>CS clade</taxon>
        <taxon>Sphaeropleales</taxon>
        <taxon>Selenastraceae</taxon>
        <taxon>Monoraphidium</taxon>
    </lineage>
</organism>
<feature type="region of interest" description="Disordered" evidence="1">
    <location>
        <begin position="165"/>
        <end position="240"/>
    </location>
</feature>
<keyword evidence="3" id="KW-1185">Reference proteome</keyword>
<dbReference type="AlphaFoldDB" id="A0A0D2LCT9"/>
<proteinExistence type="predicted"/>
<gene>
    <name evidence="2" type="ORF">MNEG_3404</name>
</gene>
<feature type="compositionally biased region" description="Gly residues" evidence="1">
    <location>
        <begin position="1175"/>
        <end position="1192"/>
    </location>
</feature>
<dbReference type="Gene3D" id="3.30.70.1230">
    <property type="entry name" value="Nucleotide cyclase"/>
    <property type="match status" value="2"/>
</dbReference>
<reference evidence="2 3" key="1">
    <citation type="journal article" date="2013" name="BMC Genomics">
        <title>Reconstruction of the lipid metabolism for the microalga Monoraphidium neglectum from its genome sequence reveals characteristics suitable for biofuel production.</title>
        <authorList>
            <person name="Bogen C."/>
            <person name="Al-Dilaimi A."/>
            <person name="Albersmeier A."/>
            <person name="Wichmann J."/>
            <person name="Grundmann M."/>
            <person name="Rupp O."/>
            <person name="Lauersen K.J."/>
            <person name="Blifernez-Klassen O."/>
            <person name="Kalinowski J."/>
            <person name="Goesmann A."/>
            <person name="Mussgnug J.H."/>
            <person name="Kruse O."/>
        </authorList>
    </citation>
    <scope>NUCLEOTIDE SEQUENCE [LARGE SCALE GENOMIC DNA]</scope>
    <source>
        <strain evidence="2 3">SAG 48.87</strain>
    </source>
</reference>
<feature type="compositionally biased region" description="Gly residues" evidence="1">
    <location>
        <begin position="862"/>
        <end position="885"/>
    </location>
</feature>
<feature type="compositionally biased region" description="Polar residues" evidence="1">
    <location>
        <begin position="19"/>
        <end position="30"/>
    </location>
</feature>
<feature type="compositionally biased region" description="Gly residues" evidence="1">
    <location>
        <begin position="37"/>
        <end position="46"/>
    </location>
</feature>
<feature type="region of interest" description="Disordered" evidence="1">
    <location>
        <begin position="999"/>
        <end position="1036"/>
    </location>
</feature>
<feature type="compositionally biased region" description="Low complexity" evidence="1">
    <location>
        <begin position="966"/>
        <end position="981"/>
    </location>
</feature>
<evidence type="ECO:0000313" key="3">
    <source>
        <dbReference type="Proteomes" id="UP000054498"/>
    </source>
</evidence>
<feature type="compositionally biased region" description="Polar residues" evidence="1">
    <location>
        <begin position="60"/>
        <end position="69"/>
    </location>
</feature>
<dbReference type="Proteomes" id="UP000054498">
    <property type="component" value="Unassembled WGS sequence"/>
</dbReference>
<dbReference type="STRING" id="145388.A0A0D2LCT9"/>
<feature type="compositionally biased region" description="Low complexity" evidence="1">
    <location>
        <begin position="228"/>
        <end position="240"/>
    </location>
</feature>
<feature type="compositionally biased region" description="Basic and acidic residues" evidence="1">
    <location>
        <begin position="439"/>
        <end position="453"/>
    </location>
</feature>
<feature type="region of interest" description="Disordered" evidence="1">
    <location>
        <begin position="737"/>
        <end position="756"/>
    </location>
</feature>
<protein>
    <recommendedName>
        <fullName evidence="4">Guanylate cyclase domain-containing protein</fullName>
    </recommendedName>
</protein>
<feature type="region of interest" description="Disordered" evidence="1">
    <location>
        <begin position="1155"/>
        <end position="1192"/>
    </location>
</feature>
<feature type="region of interest" description="Disordered" evidence="1">
    <location>
        <begin position="776"/>
        <end position="797"/>
    </location>
</feature>
<dbReference type="KEGG" id="mng:MNEG_3404"/>
<dbReference type="InterPro" id="IPR029787">
    <property type="entry name" value="Nucleotide_cyclase"/>
</dbReference>
<feature type="region of interest" description="Disordered" evidence="1">
    <location>
        <begin position="850"/>
        <end position="888"/>
    </location>
</feature>
<dbReference type="EMBL" id="KK100646">
    <property type="protein sequence ID" value="KIZ04554.1"/>
    <property type="molecule type" value="Genomic_DNA"/>
</dbReference>
<evidence type="ECO:0008006" key="4">
    <source>
        <dbReference type="Google" id="ProtNLM"/>
    </source>
</evidence>
<feature type="region of interest" description="Disordered" evidence="1">
    <location>
        <begin position="130"/>
        <end position="153"/>
    </location>
</feature>
<evidence type="ECO:0000313" key="2">
    <source>
        <dbReference type="EMBL" id="KIZ04554.1"/>
    </source>
</evidence>